<feature type="coiled-coil region" evidence="1">
    <location>
        <begin position="15"/>
        <end position="42"/>
    </location>
</feature>
<name>A0ABR3W769_9PEZI</name>
<comment type="caution">
    <text evidence="3">The sequence shown here is derived from an EMBL/GenBank/DDBJ whole genome shotgun (WGS) entry which is preliminary data.</text>
</comment>
<keyword evidence="4" id="KW-1185">Reference proteome</keyword>
<organism evidence="3 4">
    <name type="scientific">Diaporthe australafricana</name>
    <dbReference type="NCBI Taxonomy" id="127596"/>
    <lineage>
        <taxon>Eukaryota</taxon>
        <taxon>Fungi</taxon>
        <taxon>Dikarya</taxon>
        <taxon>Ascomycota</taxon>
        <taxon>Pezizomycotina</taxon>
        <taxon>Sordariomycetes</taxon>
        <taxon>Sordariomycetidae</taxon>
        <taxon>Diaporthales</taxon>
        <taxon>Diaporthaceae</taxon>
        <taxon>Diaporthe</taxon>
    </lineage>
</organism>
<dbReference type="PANTHER" id="PTHR40619:SF3">
    <property type="entry name" value="FUNGAL STAND N-TERMINAL GOODBYE DOMAIN-CONTAINING PROTEIN"/>
    <property type="match status" value="1"/>
</dbReference>
<reference evidence="3 4" key="1">
    <citation type="journal article" date="2024" name="IMA Fungus">
        <title>IMA Genome - F19 : A genome assembly and annotation guide to empower mycologists, including annotated draft genome sequences of Ceratocystis pirilliformis, Diaporthe australafricana, Fusarium ophioides, Paecilomyces lecythidis, and Sporothrix stenoceras.</title>
        <authorList>
            <person name="Aylward J."/>
            <person name="Wilson A.M."/>
            <person name="Visagie C.M."/>
            <person name="Spraker J."/>
            <person name="Barnes I."/>
            <person name="Buitendag C."/>
            <person name="Ceriani C."/>
            <person name="Del Mar Angel L."/>
            <person name="du Plessis D."/>
            <person name="Fuchs T."/>
            <person name="Gasser K."/>
            <person name="Kramer D."/>
            <person name="Li W."/>
            <person name="Munsamy K."/>
            <person name="Piso A."/>
            <person name="Price J.L."/>
            <person name="Sonnekus B."/>
            <person name="Thomas C."/>
            <person name="van der Nest A."/>
            <person name="van Dijk A."/>
            <person name="van Heerden A."/>
            <person name="van Vuuren N."/>
            <person name="Yilmaz N."/>
            <person name="Duong T.A."/>
            <person name="van der Merwe N.A."/>
            <person name="Wingfield M.J."/>
            <person name="Wingfield B.D."/>
        </authorList>
    </citation>
    <scope>NUCLEOTIDE SEQUENCE [LARGE SCALE GENOMIC DNA]</scope>
    <source>
        <strain evidence="3 4">CMW 18300</strain>
    </source>
</reference>
<dbReference type="EMBL" id="JAWRVE010000134">
    <property type="protein sequence ID" value="KAL1854920.1"/>
    <property type="molecule type" value="Genomic_DNA"/>
</dbReference>
<keyword evidence="1" id="KW-0175">Coiled coil</keyword>
<evidence type="ECO:0000256" key="1">
    <source>
        <dbReference type="SAM" id="Coils"/>
    </source>
</evidence>
<evidence type="ECO:0000256" key="2">
    <source>
        <dbReference type="SAM" id="MobiDB-lite"/>
    </source>
</evidence>
<sequence length="380" mass="42387">MESVLSAQTAFVNVVSEQNARVNRVHEENAALKARVMQLEMLNSLHMLAEEKRRNQRFCEGAPRRKIEYFQGPNAPSANNDLIYHLDQLLTVICNDVESGAHAKSLYSVLEQYYLFSDKALAQAAHLSETPDFRRWLLDKNSGSLLVDGHCGEHMSHMISPLSVFCATLVQSLLDMSLNSQDMVLYFFCGQHVYADGPLSGPQGLIRSLTAQIILGLGSRHIAPELEFLRELPGLASSSHPEDIDIRTVGRIFSGLLSQLPPGTSVHCVVDDISQFETALYGWAEDLGIVVDCLQWCVFNTDASVFLKPLYTSANASTVVRRQIPLDQQLDLRSGEYYGSVSSPRALMMDLSNQLSFSESEDEQSEREQIRIRYHGTSGE</sequence>
<protein>
    <submittedName>
        <fullName evidence="3">Uncharacterized protein</fullName>
    </submittedName>
</protein>
<dbReference type="PANTHER" id="PTHR40619">
    <property type="entry name" value="FUNGAL STAND N-TERMINAL GOODBYE DOMAIN-CONTAINING PROTEIN"/>
    <property type="match status" value="1"/>
</dbReference>
<evidence type="ECO:0000313" key="3">
    <source>
        <dbReference type="EMBL" id="KAL1854920.1"/>
    </source>
</evidence>
<feature type="region of interest" description="Disordered" evidence="2">
    <location>
        <begin position="358"/>
        <end position="380"/>
    </location>
</feature>
<dbReference type="Proteomes" id="UP001583177">
    <property type="component" value="Unassembled WGS sequence"/>
</dbReference>
<accession>A0ABR3W769</accession>
<evidence type="ECO:0000313" key="4">
    <source>
        <dbReference type="Proteomes" id="UP001583177"/>
    </source>
</evidence>
<proteinExistence type="predicted"/>
<gene>
    <name evidence="3" type="ORF">Daus18300_011240</name>
</gene>